<evidence type="ECO:0000259" key="2">
    <source>
        <dbReference type="Pfam" id="PF26082"/>
    </source>
</evidence>
<organism evidence="3 4">
    <name type="scientific">Colletotrichum melonis</name>
    <dbReference type="NCBI Taxonomy" id="1209925"/>
    <lineage>
        <taxon>Eukaryota</taxon>
        <taxon>Fungi</taxon>
        <taxon>Dikarya</taxon>
        <taxon>Ascomycota</taxon>
        <taxon>Pezizomycotina</taxon>
        <taxon>Sordariomycetes</taxon>
        <taxon>Hypocreomycetidae</taxon>
        <taxon>Glomerellales</taxon>
        <taxon>Glomerellaceae</taxon>
        <taxon>Colletotrichum</taxon>
        <taxon>Colletotrichum acutatum species complex</taxon>
    </lineage>
</organism>
<feature type="region of interest" description="Disordered" evidence="1">
    <location>
        <begin position="165"/>
        <end position="186"/>
    </location>
</feature>
<dbReference type="PANTHER" id="PTHR35391:SF5">
    <property type="entry name" value="DUF6590 DOMAIN-CONTAINING PROTEIN"/>
    <property type="match status" value="1"/>
</dbReference>
<feature type="domain" description="Oxidoreductase acuF-like C2H2 type zinc-finger" evidence="2">
    <location>
        <begin position="336"/>
        <end position="364"/>
    </location>
</feature>
<evidence type="ECO:0000313" key="4">
    <source>
        <dbReference type="Proteomes" id="UP001239795"/>
    </source>
</evidence>
<feature type="region of interest" description="Disordered" evidence="1">
    <location>
        <begin position="501"/>
        <end position="521"/>
    </location>
</feature>
<gene>
    <name evidence="3" type="ORF">CMEL01_09073</name>
</gene>
<feature type="compositionally biased region" description="Polar residues" evidence="1">
    <location>
        <begin position="439"/>
        <end position="453"/>
    </location>
</feature>
<comment type="caution">
    <text evidence="3">The sequence shown here is derived from an EMBL/GenBank/DDBJ whole genome shotgun (WGS) entry which is preliminary data.</text>
</comment>
<feature type="region of interest" description="Disordered" evidence="1">
    <location>
        <begin position="435"/>
        <end position="454"/>
    </location>
</feature>
<name>A0AAI9TWG5_9PEZI</name>
<dbReference type="Pfam" id="PF26082">
    <property type="entry name" value="zf-C2H2_AcuF"/>
    <property type="match status" value="1"/>
</dbReference>
<accession>A0AAI9TWG5</accession>
<dbReference type="EMBL" id="MLGG01000079">
    <property type="protein sequence ID" value="KAK1447234.1"/>
    <property type="molecule type" value="Genomic_DNA"/>
</dbReference>
<evidence type="ECO:0000313" key="3">
    <source>
        <dbReference type="EMBL" id="KAK1447234.1"/>
    </source>
</evidence>
<dbReference type="InterPro" id="IPR058925">
    <property type="entry name" value="zf-C2H2_AcuF"/>
</dbReference>
<keyword evidence="4" id="KW-1185">Reference proteome</keyword>
<sequence length="521" mass="57464">MAWQVAKEVGSLVEAPKMSSLRDEEAVDTDYLLRLFLDTPAKETPRAGASLVARLAEGTIAVFQDIQKSPVDGVKGSPESLSCLVSLGRSSDRLRLWSDGYGISSGASDDIFERSSRLRGATLEILSSIGVTLTETSTWGAGLLGKMQLPESFTTKVEQLRELVQEAEDDGAKSESSTGSSDYDDDDIIQITSDLETDTRSLMDLDALFSEPIMDTGYTRQSLPSSLHKWKPHELYYHFISNRFPKADDRLVISLGKANYERFLTGPVLRNSSPWAMLESFKLKEIEYSDAASSKFNDSGLGSSIPSSYAETIMSYHGGEGTSIRLPSLPKSAKNGSSFVCIACGLPTVARTNSAWKRHLFNDLMPWQCLEASCGHKDVFSTRGDWVSHLARKHFGPEWKGAECPLCRNDVGCGKATILNHLESHLEEISLAALPSKPDSATESQPSETSQQDVEVRNIDEETDLAEEIGDVYLPTTEQVGQDQEELFTLNEVMDYVNKVKRQNPENNTDFSEFAASFSRE</sequence>
<protein>
    <recommendedName>
        <fullName evidence="2">Oxidoreductase acuF-like C2H2 type zinc-finger domain-containing protein</fullName>
    </recommendedName>
</protein>
<dbReference type="AlphaFoldDB" id="A0AAI9TWG5"/>
<reference evidence="3 4" key="1">
    <citation type="submission" date="2016-10" db="EMBL/GenBank/DDBJ databases">
        <title>The genome sequence of Colletotrichum fioriniae PJ7.</title>
        <authorList>
            <person name="Baroncelli R."/>
        </authorList>
    </citation>
    <scope>NUCLEOTIDE SEQUENCE [LARGE SCALE GENOMIC DNA]</scope>
    <source>
        <strain evidence="3">Col 31</strain>
    </source>
</reference>
<dbReference type="PANTHER" id="PTHR35391">
    <property type="entry name" value="C2H2-TYPE DOMAIN-CONTAINING PROTEIN-RELATED"/>
    <property type="match status" value="1"/>
</dbReference>
<evidence type="ECO:0000256" key="1">
    <source>
        <dbReference type="SAM" id="MobiDB-lite"/>
    </source>
</evidence>
<proteinExistence type="predicted"/>
<dbReference type="Proteomes" id="UP001239795">
    <property type="component" value="Unassembled WGS sequence"/>
</dbReference>